<comment type="caution">
    <text evidence="2">The sequence shown here is derived from an EMBL/GenBank/DDBJ whole genome shotgun (WGS) entry which is preliminary data.</text>
</comment>
<evidence type="ECO:0000256" key="1">
    <source>
        <dbReference type="SAM" id="SignalP"/>
    </source>
</evidence>
<reference evidence="2" key="1">
    <citation type="submission" date="2022-07" db="EMBL/GenBank/DDBJ databases">
        <title>Chromosome-level genome of Muraenolepis orangiensis.</title>
        <authorList>
            <person name="Kim J."/>
        </authorList>
    </citation>
    <scope>NUCLEOTIDE SEQUENCE</scope>
    <source>
        <strain evidence="2">KU_S4_2022</strain>
        <tissue evidence="2">Muscle</tissue>
    </source>
</reference>
<feature type="chain" id="PRO_5040371805" description="Secreted protein" evidence="1">
    <location>
        <begin position="19"/>
        <end position="77"/>
    </location>
</feature>
<accession>A0A9Q0DW28</accession>
<gene>
    <name evidence="2" type="ORF">NHX12_002374</name>
</gene>
<keyword evidence="1" id="KW-0732">Signal</keyword>
<evidence type="ECO:0000313" key="3">
    <source>
        <dbReference type="Proteomes" id="UP001148018"/>
    </source>
</evidence>
<dbReference type="AlphaFoldDB" id="A0A9Q0DW28"/>
<evidence type="ECO:0000313" key="2">
    <source>
        <dbReference type="EMBL" id="KAJ3595965.1"/>
    </source>
</evidence>
<feature type="signal peptide" evidence="1">
    <location>
        <begin position="1"/>
        <end position="18"/>
    </location>
</feature>
<organism evidence="2 3">
    <name type="scientific">Muraenolepis orangiensis</name>
    <name type="common">Patagonian moray cod</name>
    <dbReference type="NCBI Taxonomy" id="630683"/>
    <lineage>
        <taxon>Eukaryota</taxon>
        <taxon>Metazoa</taxon>
        <taxon>Chordata</taxon>
        <taxon>Craniata</taxon>
        <taxon>Vertebrata</taxon>
        <taxon>Euteleostomi</taxon>
        <taxon>Actinopterygii</taxon>
        <taxon>Neopterygii</taxon>
        <taxon>Teleostei</taxon>
        <taxon>Neoteleostei</taxon>
        <taxon>Acanthomorphata</taxon>
        <taxon>Zeiogadaria</taxon>
        <taxon>Gadariae</taxon>
        <taxon>Gadiformes</taxon>
        <taxon>Muraenolepidoidei</taxon>
        <taxon>Muraenolepididae</taxon>
        <taxon>Muraenolepis</taxon>
    </lineage>
</organism>
<protein>
    <recommendedName>
        <fullName evidence="4">Secreted protein</fullName>
    </recommendedName>
</protein>
<name>A0A9Q0DW28_9TELE</name>
<keyword evidence="3" id="KW-1185">Reference proteome</keyword>
<dbReference type="Proteomes" id="UP001148018">
    <property type="component" value="Unassembled WGS sequence"/>
</dbReference>
<sequence length="77" mass="8431">MVTLALAGTSFLLANKLAFRHLPVCTDDGDCRRQIAPVLCTREGREKRRGAPPLPTRPVEICGPDVMDVALRSVVQM</sequence>
<proteinExistence type="predicted"/>
<evidence type="ECO:0008006" key="4">
    <source>
        <dbReference type="Google" id="ProtNLM"/>
    </source>
</evidence>
<dbReference type="EMBL" id="JANIIK010000110">
    <property type="protein sequence ID" value="KAJ3595965.1"/>
    <property type="molecule type" value="Genomic_DNA"/>
</dbReference>